<dbReference type="InterPro" id="IPR013784">
    <property type="entry name" value="Carb-bd-like_fold"/>
</dbReference>
<dbReference type="GO" id="GO:0030246">
    <property type="term" value="F:carbohydrate binding"/>
    <property type="evidence" value="ECO:0007669"/>
    <property type="project" value="InterPro"/>
</dbReference>
<dbReference type="Pfam" id="PF13715">
    <property type="entry name" value="CarbopepD_reg_2"/>
    <property type="match status" value="1"/>
</dbReference>
<keyword evidence="1" id="KW-0732">Signal</keyword>
<proteinExistence type="predicted"/>
<gene>
    <name evidence="2" type="ORF">VC82_1565</name>
</gene>
<accession>A0A0D5YTF6</accession>
<evidence type="ECO:0000256" key="1">
    <source>
        <dbReference type="SAM" id="SignalP"/>
    </source>
</evidence>
<dbReference type="Proteomes" id="UP000032726">
    <property type="component" value="Chromosome"/>
</dbReference>
<dbReference type="AlphaFoldDB" id="A0A0D5YTF6"/>
<sequence>MKKIVFVLAMFSAIVLVAQEKGSISGKILDVEVNGEPLPFASVSLKNTLFKTQTNLHGNFELAGITPGTYTLVVRFLGYETVQLPIEVQKNQVIRISKGLRAKTYDSTNQTLLTFEQSMDIPTIPEGS</sequence>
<dbReference type="KEGG" id="mlt:VC82_1565"/>
<keyword evidence="2" id="KW-0675">Receptor</keyword>
<feature type="chain" id="PRO_5002300437" evidence="1">
    <location>
        <begin position="19"/>
        <end position="128"/>
    </location>
</feature>
<dbReference type="EMBL" id="CP011071">
    <property type="protein sequence ID" value="AKA35184.1"/>
    <property type="molecule type" value="Genomic_DNA"/>
</dbReference>
<dbReference type="OrthoDB" id="1443962at2"/>
<name>A0A0D5YTF6_9FLAO</name>
<evidence type="ECO:0000313" key="2">
    <source>
        <dbReference type="EMBL" id="AKA35184.1"/>
    </source>
</evidence>
<evidence type="ECO:0000313" key="3">
    <source>
        <dbReference type="Proteomes" id="UP000032726"/>
    </source>
</evidence>
<dbReference type="HOGENOM" id="CLU_159407_0_0_10"/>
<keyword evidence="3" id="KW-1185">Reference proteome</keyword>
<dbReference type="RefSeq" id="WP_045801864.1">
    <property type="nucleotide sequence ID" value="NZ_CP011071.1"/>
</dbReference>
<organism evidence="2 3">
    <name type="scientific">Flagellimonas lutaonensis</name>
    <dbReference type="NCBI Taxonomy" id="516051"/>
    <lineage>
        <taxon>Bacteria</taxon>
        <taxon>Pseudomonadati</taxon>
        <taxon>Bacteroidota</taxon>
        <taxon>Flavobacteriia</taxon>
        <taxon>Flavobacteriales</taxon>
        <taxon>Flavobacteriaceae</taxon>
        <taxon>Flagellimonas</taxon>
    </lineage>
</organism>
<feature type="signal peptide" evidence="1">
    <location>
        <begin position="1"/>
        <end position="18"/>
    </location>
</feature>
<protein>
    <submittedName>
        <fullName evidence="2">TonB-dependent receptor</fullName>
    </submittedName>
</protein>
<dbReference type="STRING" id="516051.VC82_1565"/>
<dbReference type="Gene3D" id="2.60.40.1120">
    <property type="entry name" value="Carboxypeptidase-like, regulatory domain"/>
    <property type="match status" value="1"/>
</dbReference>
<reference evidence="2 3" key="1">
    <citation type="submission" date="2015-03" db="EMBL/GenBank/DDBJ databases">
        <title>Complete genome sequence of Muricauda lutaonensis CC-HSB-11T, isolated from a coastal hot spring.</title>
        <authorList>
            <person name="Kim K.M."/>
        </authorList>
    </citation>
    <scope>NUCLEOTIDE SEQUENCE [LARGE SCALE GENOMIC DNA]</scope>
    <source>
        <strain evidence="2 3">CC-HSB-11</strain>
    </source>
</reference>
<dbReference type="SUPFAM" id="SSF49452">
    <property type="entry name" value="Starch-binding domain-like"/>
    <property type="match status" value="1"/>
</dbReference>